<evidence type="ECO:0000313" key="2">
    <source>
        <dbReference type="EMBL" id="VDO42927.1"/>
    </source>
</evidence>
<organism evidence="4">
    <name type="scientific">Brugia timori</name>
    <dbReference type="NCBI Taxonomy" id="42155"/>
    <lineage>
        <taxon>Eukaryota</taxon>
        <taxon>Metazoa</taxon>
        <taxon>Ecdysozoa</taxon>
        <taxon>Nematoda</taxon>
        <taxon>Chromadorea</taxon>
        <taxon>Rhabditida</taxon>
        <taxon>Spirurina</taxon>
        <taxon>Spiruromorpha</taxon>
        <taxon>Filarioidea</taxon>
        <taxon>Onchocercidae</taxon>
        <taxon>Brugia</taxon>
    </lineage>
</organism>
<gene>
    <name evidence="2" type="ORF">BTMF_LOCUS12523</name>
</gene>
<evidence type="ECO:0000313" key="4">
    <source>
        <dbReference type="WBParaSite" id="BTMF_0001452701-mRNA-1"/>
    </source>
</evidence>
<reference evidence="4" key="1">
    <citation type="submission" date="2017-02" db="UniProtKB">
        <authorList>
            <consortium name="WormBaseParasite"/>
        </authorList>
    </citation>
    <scope>IDENTIFICATION</scope>
</reference>
<protein>
    <submittedName>
        <fullName evidence="4">RES domain-containing protein</fullName>
    </submittedName>
</protein>
<sequence length="185" mass="19880">MPLPGNPLRAAAAQAVSNDGRPAQHPTGLAAAFGPPAQRFPNLALPGSAAAWALYFEETSMPYIVRSSLEPEGSSLFDLGQVVATPGALELMHITDTSPLRLIARHVAGDWGDCHPDDAQSNNDAVREGMRVMSVYRLPLIEPPVQVDSNATNHAIPPHATDDDRVWVITEADRSVTTILLPEEY</sequence>
<dbReference type="Proteomes" id="UP000280834">
    <property type="component" value="Unassembled WGS sequence"/>
</dbReference>
<name>A0A0R3R3D7_9BILA</name>
<dbReference type="AlphaFoldDB" id="A0A0R3R3D7"/>
<accession>A0A0R3R3D7</accession>
<dbReference type="EMBL" id="UZAG01019238">
    <property type="protein sequence ID" value="VDO42927.1"/>
    <property type="molecule type" value="Genomic_DNA"/>
</dbReference>
<reference evidence="2 3" key="2">
    <citation type="submission" date="2018-11" db="EMBL/GenBank/DDBJ databases">
        <authorList>
            <consortium name="Pathogen Informatics"/>
        </authorList>
    </citation>
    <scope>NUCLEOTIDE SEQUENCE [LARGE SCALE GENOMIC DNA]</scope>
</reference>
<dbReference type="WBParaSite" id="BTMF_0001452701-mRNA-1">
    <property type="protein sequence ID" value="BTMF_0001452701-mRNA-1"/>
    <property type="gene ID" value="BTMF_0001452701"/>
</dbReference>
<keyword evidence="3" id="KW-1185">Reference proteome</keyword>
<proteinExistence type="predicted"/>
<evidence type="ECO:0000313" key="3">
    <source>
        <dbReference type="Proteomes" id="UP000280834"/>
    </source>
</evidence>
<evidence type="ECO:0000256" key="1">
    <source>
        <dbReference type="SAM" id="MobiDB-lite"/>
    </source>
</evidence>
<feature type="region of interest" description="Disordered" evidence="1">
    <location>
        <begin position="1"/>
        <end position="26"/>
    </location>
</feature>